<dbReference type="InterPro" id="IPR047057">
    <property type="entry name" value="MerR_fam"/>
</dbReference>
<proteinExistence type="predicted"/>
<evidence type="ECO:0000313" key="4">
    <source>
        <dbReference type="EMBL" id="HJC22916.1"/>
    </source>
</evidence>
<name>A0A9D2NCI6_9FIRM</name>
<feature type="region of interest" description="Disordered" evidence="2">
    <location>
        <begin position="190"/>
        <end position="299"/>
    </location>
</feature>
<protein>
    <submittedName>
        <fullName evidence="4">MerR family transcriptional regulator</fullName>
    </submittedName>
</protein>
<dbReference type="GO" id="GO:0003700">
    <property type="term" value="F:DNA-binding transcription factor activity"/>
    <property type="evidence" value="ECO:0007669"/>
    <property type="project" value="InterPro"/>
</dbReference>
<dbReference type="SMART" id="SM00422">
    <property type="entry name" value="HTH_MERR"/>
    <property type="match status" value="1"/>
</dbReference>
<dbReference type="PROSITE" id="PS50937">
    <property type="entry name" value="HTH_MERR_2"/>
    <property type="match status" value="1"/>
</dbReference>
<dbReference type="PANTHER" id="PTHR30204:SF15">
    <property type="entry name" value="BLL5018 PROTEIN"/>
    <property type="match status" value="1"/>
</dbReference>
<evidence type="ECO:0000256" key="2">
    <source>
        <dbReference type="SAM" id="MobiDB-lite"/>
    </source>
</evidence>
<dbReference type="EMBL" id="DWWS01000018">
    <property type="protein sequence ID" value="HJC22916.1"/>
    <property type="molecule type" value="Genomic_DNA"/>
</dbReference>
<dbReference type="Pfam" id="PF13411">
    <property type="entry name" value="MerR_1"/>
    <property type="match status" value="1"/>
</dbReference>
<sequence length="299" mass="35362">MKTEQEKKEERYLISETAKLVGVESHVLRYWEEELKLPIRRNELGHRYYTKEDVEQFREIKKLKEQGLQLKAIRTVLTAEGSMQILMPVSEREVFQMGGRAQAEAPMEKVSAKREAKELDAGEKAVRLQMLLHSLVSQAVRENNEELTRQLRETITKEMDYQFRIQDEENRKREQERMEKEEEHFRRLDETLRLYAGKKGKGAPQSGGREARRQQKAAAKAQKQQAAVQKEAQKAEKRAAREEEAKNRREAVKARRENEQLKKEQKRQRKEAERADRKREREARRAPRAVLRMKEKNGS</sequence>
<dbReference type="PANTHER" id="PTHR30204">
    <property type="entry name" value="REDOX-CYCLING DRUG-SENSING TRANSCRIPTIONAL ACTIVATOR SOXR"/>
    <property type="match status" value="1"/>
</dbReference>
<comment type="caution">
    <text evidence="4">The sequence shown here is derived from an EMBL/GenBank/DDBJ whole genome shotgun (WGS) entry which is preliminary data.</text>
</comment>
<dbReference type="InterPro" id="IPR009061">
    <property type="entry name" value="DNA-bd_dom_put_sf"/>
</dbReference>
<keyword evidence="1" id="KW-0238">DNA-binding</keyword>
<feature type="compositionally biased region" description="Basic and acidic residues" evidence="2">
    <location>
        <begin position="270"/>
        <end position="285"/>
    </location>
</feature>
<gene>
    <name evidence="4" type="ORF">H9761_04330</name>
</gene>
<dbReference type="GO" id="GO:0003677">
    <property type="term" value="F:DNA binding"/>
    <property type="evidence" value="ECO:0007669"/>
    <property type="project" value="UniProtKB-KW"/>
</dbReference>
<reference evidence="4" key="1">
    <citation type="journal article" date="2021" name="PeerJ">
        <title>Extensive microbial diversity within the chicken gut microbiome revealed by metagenomics and culture.</title>
        <authorList>
            <person name="Gilroy R."/>
            <person name="Ravi A."/>
            <person name="Getino M."/>
            <person name="Pursley I."/>
            <person name="Horton D.L."/>
            <person name="Alikhan N.F."/>
            <person name="Baker D."/>
            <person name="Gharbi K."/>
            <person name="Hall N."/>
            <person name="Watson M."/>
            <person name="Adriaenssens E.M."/>
            <person name="Foster-Nyarko E."/>
            <person name="Jarju S."/>
            <person name="Secka A."/>
            <person name="Antonio M."/>
            <person name="Oren A."/>
            <person name="Chaudhuri R.R."/>
            <person name="La Ragione R."/>
            <person name="Hildebrand F."/>
            <person name="Pallen M.J."/>
        </authorList>
    </citation>
    <scope>NUCLEOTIDE SEQUENCE</scope>
    <source>
        <strain evidence="4">USAMLcec2-132</strain>
    </source>
</reference>
<dbReference type="InterPro" id="IPR000551">
    <property type="entry name" value="MerR-type_HTH_dom"/>
</dbReference>
<feature type="compositionally biased region" description="Low complexity" evidence="2">
    <location>
        <begin position="216"/>
        <end position="230"/>
    </location>
</feature>
<dbReference type="AlphaFoldDB" id="A0A9D2NCI6"/>
<feature type="compositionally biased region" description="Basic and acidic residues" evidence="2">
    <location>
        <begin position="231"/>
        <end position="263"/>
    </location>
</feature>
<evidence type="ECO:0000313" key="5">
    <source>
        <dbReference type="Proteomes" id="UP000823891"/>
    </source>
</evidence>
<dbReference type="Gene3D" id="1.10.1660.10">
    <property type="match status" value="1"/>
</dbReference>
<evidence type="ECO:0000256" key="1">
    <source>
        <dbReference type="ARBA" id="ARBA00023125"/>
    </source>
</evidence>
<accession>A0A9D2NCI6</accession>
<reference evidence="4" key="2">
    <citation type="submission" date="2021-04" db="EMBL/GenBank/DDBJ databases">
        <authorList>
            <person name="Gilroy R."/>
        </authorList>
    </citation>
    <scope>NUCLEOTIDE SEQUENCE</scope>
    <source>
        <strain evidence="4">USAMLcec2-132</strain>
    </source>
</reference>
<dbReference type="Proteomes" id="UP000823891">
    <property type="component" value="Unassembled WGS sequence"/>
</dbReference>
<organism evidence="4 5">
    <name type="scientific">Candidatus Eisenbergiella merdavium</name>
    <dbReference type="NCBI Taxonomy" id="2838551"/>
    <lineage>
        <taxon>Bacteria</taxon>
        <taxon>Bacillati</taxon>
        <taxon>Bacillota</taxon>
        <taxon>Clostridia</taxon>
        <taxon>Lachnospirales</taxon>
        <taxon>Lachnospiraceae</taxon>
        <taxon>Eisenbergiella</taxon>
    </lineage>
</organism>
<evidence type="ECO:0000259" key="3">
    <source>
        <dbReference type="PROSITE" id="PS50937"/>
    </source>
</evidence>
<dbReference type="SUPFAM" id="SSF46955">
    <property type="entry name" value="Putative DNA-binding domain"/>
    <property type="match status" value="1"/>
</dbReference>
<feature type="domain" description="HTH merR-type" evidence="3">
    <location>
        <begin position="11"/>
        <end position="79"/>
    </location>
</feature>